<name>A2BZJ6_PROM1</name>
<evidence type="ECO:0000313" key="2">
    <source>
        <dbReference type="EMBL" id="ABM74656.1"/>
    </source>
</evidence>
<organism evidence="2 3">
    <name type="scientific">Prochlorococcus marinus (strain NATL1A)</name>
    <dbReference type="NCBI Taxonomy" id="167555"/>
    <lineage>
        <taxon>Bacteria</taxon>
        <taxon>Bacillati</taxon>
        <taxon>Cyanobacteriota</taxon>
        <taxon>Cyanophyceae</taxon>
        <taxon>Synechococcales</taxon>
        <taxon>Prochlorococcaceae</taxon>
        <taxon>Prochlorococcus</taxon>
    </lineage>
</organism>
<dbReference type="KEGG" id="pme:NATL1_00921"/>
<protein>
    <submittedName>
        <fullName evidence="2">Uncharacterized protein</fullName>
    </submittedName>
</protein>
<dbReference type="AlphaFoldDB" id="A2BZJ6"/>
<dbReference type="EMBL" id="CP000553">
    <property type="protein sequence ID" value="ABM74656.1"/>
    <property type="molecule type" value="Genomic_DNA"/>
</dbReference>
<proteinExistence type="predicted"/>
<feature type="transmembrane region" description="Helical" evidence="1">
    <location>
        <begin position="23"/>
        <end position="40"/>
    </location>
</feature>
<evidence type="ECO:0000313" key="3">
    <source>
        <dbReference type="Proteomes" id="UP000002592"/>
    </source>
</evidence>
<reference evidence="3" key="1">
    <citation type="journal article" date="2007" name="PLoS Genet.">
        <title>Patterns and implications of gene gain and loss in the evolution of Prochlorococcus.</title>
        <authorList>
            <person name="Kettler G.C."/>
            <person name="Martiny A.C."/>
            <person name="Huang K."/>
            <person name="Zucker J."/>
            <person name="Coleman M.L."/>
            <person name="Rodrigue S."/>
            <person name="Chen F."/>
            <person name="Lapidus A."/>
            <person name="Ferriera S."/>
            <person name="Johnson J."/>
            <person name="Steglich C."/>
            <person name="Church G.M."/>
            <person name="Richardson P."/>
            <person name="Chisholm S.W."/>
        </authorList>
    </citation>
    <scope>NUCLEOTIDE SEQUENCE [LARGE SCALE GENOMIC DNA]</scope>
    <source>
        <strain evidence="3">NATL1A</strain>
    </source>
</reference>
<dbReference type="HOGENOM" id="CLU_2156099_0_0_3"/>
<dbReference type="Proteomes" id="UP000002592">
    <property type="component" value="Chromosome"/>
</dbReference>
<dbReference type="RefSeq" id="WP_011822894.1">
    <property type="nucleotide sequence ID" value="NC_008819.1"/>
</dbReference>
<evidence type="ECO:0000256" key="1">
    <source>
        <dbReference type="SAM" id="Phobius"/>
    </source>
</evidence>
<keyword evidence="1" id="KW-1133">Transmembrane helix</keyword>
<keyword evidence="1" id="KW-0472">Membrane</keyword>
<dbReference type="eggNOG" id="ENOG503228F">
    <property type="taxonomic scope" value="Bacteria"/>
</dbReference>
<sequence length="111" mass="12903">MTPDLPIIPTSKIKKKKLEKTRIHKWTLFSLCFITTLVVVSLIKAYLPLLVSALAMLFVWSQMTKPIAEIETKSTNDDTNQLDLFHRQYKIGRKYSKITRELHEKKDSKVA</sequence>
<gene>
    <name evidence="2" type="ordered locus">NATL1_00921</name>
</gene>
<keyword evidence="1" id="KW-0812">Transmembrane</keyword>
<accession>A2BZJ6</accession>